<reference evidence="6" key="1">
    <citation type="journal article" date="2019" name="Curr. Biol.">
        <title>Genome Sequence of Striga asiatica Provides Insight into the Evolution of Plant Parasitism.</title>
        <authorList>
            <person name="Yoshida S."/>
            <person name="Kim S."/>
            <person name="Wafula E.K."/>
            <person name="Tanskanen J."/>
            <person name="Kim Y.M."/>
            <person name="Honaas L."/>
            <person name="Yang Z."/>
            <person name="Spallek T."/>
            <person name="Conn C.E."/>
            <person name="Ichihashi Y."/>
            <person name="Cheong K."/>
            <person name="Cui S."/>
            <person name="Der J.P."/>
            <person name="Gundlach H."/>
            <person name="Jiao Y."/>
            <person name="Hori C."/>
            <person name="Ishida J.K."/>
            <person name="Kasahara H."/>
            <person name="Kiba T."/>
            <person name="Kim M.S."/>
            <person name="Koo N."/>
            <person name="Laohavisit A."/>
            <person name="Lee Y.H."/>
            <person name="Lumba S."/>
            <person name="McCourt P."/>
            <person name="Mortimer J.C."/>
            <person name="Mutuku J.M."/>
            <person name="Nomura T."/>
            <person name="Sasaki-Sekimoto Y."/>
            <person name="Seto Y."/>
            <person name="Wang Y."/>
            <person name="Wakatake T."/>
            <person name="Sakakibara H."/>
            <person name="Demura T."/>
            <person name="Yamaguchi S."/>
            <person name="Yoneyama K."/>
            <person name="Manabe R.I."/>
            <person name="Nelson D.C."/>
            <person name="Schulman A.H."/>
            <person name="Timko M.P."/>
            <person name="dePamphilis C.W."/>
            <person name="Choi D."/>
            <person name="Shirasu K."/>
        </authorList>
    </citation>
    <scope>NUCLEOTIDE SEQUENCE [LARGE SCALE GENOMIC DNA]</scope>
    <source>
        <strain evidence="6">cv. UVA1</strain>
    </source>
</reference>
<keyword evidence="2" id="KW-0443">Lipid metabolism</keyword>
<protein>
    <submittedName>
        <fullName evidence="5">Patatin</fullName>
    </submittedName>
</protein>
<dbReference type="GO" id="GO:0047372">
    <property type="term" value="F:monoacylglycerol lipase activity"/>
    <property type="evidence" value="ECO:0007669"/>
    <property type="project" value="TreeGrafter"/>
</dbReference>
<dbReference type="Proteomes" id="UP000325081">
    <property type="component" value="Unassembled WGS sequence"/>
</dbReference>
<organism evidence="5 6">
    <name type="scientific">Striga asiatica</name>
    <name type="common">Asiatic witchweed</name>
    <name type="synonym">Buchnera asiatica</name>
    <dbReference type="NCBI Taxonomy" id="4170"/>
    <lineage>
        <taxon>Eukaryota</taxon>
        <taxon>Viridiplantae</taxon>
        <taxon>Streptophyta</taxon>
        <taxon>Embryophyta</taxon>
        <taxon>Tracheophyta</taxon>
        <taxon>Spermatophyta</taxon>
        <taxon>Magnoliopsida</taxon>
        <taxon>eudicotyledons</taxon>
        <taxon>Gunneridae</taxon>
        <taxon>Pentapetalae</taxon>
        <taxon>asterids</taxon>
        <taxon>lamiids</taxon>
        <taxon>Lamiales</taxon>
        <taxon>Orobanchaceae</taxon>
        <taxon>Buchnereae</taxon>
        <taxon>Striga</taxon>
    </lineage>
</organism>
<evidence type="ECO:0000256" key="1">
    <source>
        <dbReference type="ARBA" id="ARBA00010240"/>
    </source>
</evidence>
<comment type="caution">
    <text evidence="5">The sequence shown here is derived from an EMBL/GenBank/DDBJ whole genome shotgun (WGS) entry which is preliminary data.</text>
</comment>
<dbReference type="EMBL" id="BKCP01005184">
    <property type="protein sequence ID" value="GER36656.1"/>
    <property type="molecule type" value="Genomic_DNA"/>
</dbReference>
<evidence type="ECO:0000313" key="5">
    <source>
        <dbReference type="EMBL" id="GER36656.1"/>
    </source>
</evidence>
<keyword evidence="6" id="KW-1185">Reference proteome</keyword>
<sequence length="219" mass="24133">MVQVFRSDSQAYDQLIRVFSINDGGVRGTIPDVILGLPTISTWLPKQALEASSPPCSRLPTETIGRCSRQTRSRISISNSALRFFSKKRGNIVSRCARLVKWLSGPKYDGNYLLALLKDKLGDTRFNEALTSVVIPTFDINKLQPTIFSTYEGNNWSSLNAPLSNIRIGTSAALTYLPVDYFEIDGGVFANNPEVTLTVVTSSLDVASEKNLRRVVKVG</sequence>
<feature type="domain" description="PNPLA" evidence="4">
    <location>
        <begin position="1"/>
        <end position="198"/>
    </location>
</feature>
<comment type="similarity">
    <text evidence="1">Belongs to the patatin family.</text>
</comment>
<dbReference type="InterPro" id="IPR016035">
    <property type="entry name" value="Acyl_Trfase/lysoPLipase"/>
</dbReference>
<dbReference type="Gene3D" id="3.40.1090.10">
    <property type="entry name" value="Cytosolic phospholipase A2 catalytic domain"/>
    <property type="match status" value="1"/>
</dbReference>
<accession>A0A5A7PVH1</accession>
<dbReference type="AlphaFoldDB" id="A0A5A7PVH1"/>
<dbReference type="GO" id="GO:0004620">
    <property type="term" value="F:phospholipase activity"/>
    <property type="evidence" value="ECO:0007669"/>
    <property type="project" value="TreeGrafter"/>
</dbReference>
<evidence type="ECO:0000256" key="3">
    <source>
        <dbReference type="PROSITE-ProRule" id="PRU01161"/>
    </source>
</evidence>
<comment type="caution">
    <text evidence="3">Lacks conserved residue(s) required for the propagation of feature annotation.</text>
</comment>
<dbReference type="PROSITE" id="PS51635">
    <property type="entry name" value="PNPLA"/>
    <property type="match status" value="1"/>
</dbReference>
<dbReference type="GO" id="GO:0006629">
    <property type="term" value="P:lipid metabolic process"/>
    <property type="evidence" value="ECO:0007669"/>
    <property type="project" value="UniProtKB-KW"/>
</dbReference>
<feature type="short sequence motif" description="DGA/G" evidence="3">
    <location>
        <begin position="185"/>
        <end position="187"/>
    </location>
</feature>
<evidence type="ECO:0000313" key="6">
    <source>
        <dbReference type="Proteomes" id="UP000325081"/>
    </source>
</evidence>
<gene>
    <name evidence="5" type="ORF">STAS_13006</name>
</gene>
<proteinExistence type="inferred from homology"/>
<dbReference type="OrthoDB" id="1658288at2759"/>
<name>A0A5A7PVH1_STRAF</name>
<dbReference type="PANTHER" id="PTHR32176:SF92">
    <property type="entry name" value="XYLOSE ISOMERASE"/>
    <property type="match status" value="1"/>
</dbReference>
<dbReference type="PANTHER" id="PTHR32176">
    <property type="entry name" value="XYLOSE ISOMERASE"/>
    <property type="match status" value="1"/>
</dbReference>
<evidence type="ECO:0000256" key="2">
    <source>
        <dbReference type="ARBA" id="ARBA00023098"/>
    </source>
</evidence>
<evidence type="ECO:0000259" key="4">
    <source>
        <dbReference type="PROSITE" id="PS51635"/>
    </source>
</evidence>
<dbReference type="SUPFAM" id="SSF52151">
    <property type="entry name" value="FabD/lysophospholipase-like"/>
    <property type="match status" value="1"/>
</dbReference>
<dbReference type="InterPro" id="IPR002641">
    <property type="entry name" value="PNPLA_dom"/>
</dbReference>